<evidence type="ECO:0000259" key="1">
    <source>
        <dbReference type="Pfam" id="PF16087"/>
    </source>
</evidence>
<accession>A0ABQ8TXL2</accession>
<evidence type="ECO:0000313" key="3">
    <source>
        <dbReference type="Proteomes" id="UP001148838"/>
    </source>
</evidence>
<proteinExistence type="predicted"/>
<dbReference type="EMBL" id="JAJSOF020000001">
    <property type="protein sequence ID" value="KAJ4451454.1"/>
    <property type="molecule type" value="Genomic_DNA"/>
</dbReference>
<dbReference type="Pfam" id="PF16087">
    <property type="entry name" value="DUF4817"/>
    <property type="match status" value="1"/>
</dbReference>
<keyword evidence="3" id="KW-1185">Reference proteome</keyword>
<comment type="caution">
    <text evidence="2">The sequence shown here is derived from an EMBL/GenBank/DDBJ whole genome shotgun (WGS) entry which is preliminary data.</text>
</comment>
<dbReference type="Proteomes" id="UP001148838">
    <property type="component" value="Unassembled WGS sequence"/>
</dbReference>
<protein>
    <recommendedName>
        <fullName evidence="1">DUF4817 domain-containing protein</fullName>
    </recommendedName>
</protein>
<dbReference type="InterPro" id="IPR032135">
    <property type="entry name" value="DUF4817"/>
</dbReference>
<feature type="domain" description="DUF4817" evidence="1">
    <location>
        <begin position="1"/>
        <end position="48"/>
    </location>
</feature>
<sequence>MLLIYGESRRNSSAAGRMYRQRFLQRRLPNRRTFVTVSQRLLETGSLERVRNNWTRRCDTCLQNYCGHVENLIKIASELDEGDNAGEMNPGSSTKSFPAFAHIGLRENPGKNLNQASSEEASLTTLLRDDSDLNEGERATVNCSMVELFGLLPLLIAYDIVCSVFIFRTDLTVVDQSDRLVVCNDPHSRFSPEDKRDPLLERCDTIF</sequence>
<reference evidence="2 3" key="1">
    <citation type="journal article" date="2022" name="Allergy">
        <title>Genome assembly and annotation of Periplaneta americana reveal a comprehensive cockroach allergen profile.</title>
        <authorList>
            <person name="Wang L."/>
            <person name="Xiong Q."/>
            <person name="Saelim N."/>
            <person name="Wang L."/>
            <person name="Nong W."/>
            <person name="Wan A.T."/>
            <person name="Shi M."/>
            <person name="Liu X."/>
            <person name="Cao Q."/>
            <person name="Hui J.H.L."/>
            <person name="Sookrung N."/>
            <person name="Leung T.F."/>
            <person name="Tungtrongchitr A."/>
            <person name="Tsui S.K.W."/>
        </authorList>
    </citation>
    <scope>NUCLEOTIDE SEQUENCE [LARGE SCALE GENOMIC DNA]</scope>
    <source>
        <strain evidence="2">PWHHKU_190912</strain>
    </source>
</reference>
<name>A0ABQ8TXL2_PERAM</name>
<gene>
    <name evidence="2" type="ORF">ANN_02916</name>
</gene>
<organism evidence="2 3">
    <name type="scientific">Periplaneta americana</name>
    <name type="common">American cockroach</name>
    <name type="synonym">Blatta americana</name>
    <dbReference type="NCBI Taxonomy" id="6978"/>
    <lineage>
        <taxon>Eukaryota</taxon>
        <taxon>Metazoa</taxon>
        <taxon>Ecdysozoa</taxon>
        <taxon>Arthropoda</taxon>
        <taxon>Hexapoda</taxon>
        <taxon>Insecta</taxon>
        <taxon>Pterygota</taxon>
        <taxon>Neoptera</taxon>
        <taxon>Polyneoptera</taxon>
        <taxon>Dictyoptera</taxon>
        <taxon>Blattodea</taxon>
        <taxon>Blattoidea</taxon>
        <taxon>Blattidae</taxon>
        <taxon>Blattinae</taxon>
        <taxon>Periplaneta</taxon>
    </lineage>
</organism>
<evidence type="ECO:0000313" key="2">
    <source>
        <dbReference type="EMBL" id="KAJ4451454.1"/>
    </source>
</evidence>